<dbReference type="FunFam" id="1.20.140.40:FF:000002">
    <property type="entry name" value="Putative invertase inhibitor"/>
    <property type="match status" value="1"/>
</dbReference>
<dbReference type="Pfam" id="PF04043">
    <property type="entry name" value="PMEI"/>
    <property type="match status" value="1"/>
</dbReference>
<dbReference type="PANTHER" id="PTHR35357">
    <property type="entry name" value="OS02G0537100 PROTEIN"/>
    <property type="match status" value="1"/>
</dbReference>
<evidence type="ECO:0000256" key="3">
    <source>
        <dbReference type="ARBA" id="ARBA00038471"/>
    </source>
</evidence>
<dbReference type="SMART" id="SM00856">
    <property type="entry name" value="PMEI"/>
    <property type="match status" value="1"/>
</dbReference>
<evidence type="ECO:0000256" key="1">
    <source>
        <dbReference type="ARBA" id="ARBA00022729"/>
    </source>
</evidence>
<dbReference type="NCBIfam" id="TIGR01614">
    <property type="entry name" value="PME_inhib"/>
    <property type="match status" value="1"/>
</dbReference>
<dbReference type="InterPro" id="IPR034088">
    <property type="entry name" value="Pla_a_1-like"/>
</dbReference>
<dbReference type="InterPro" id="IPR035513">
    <property type="entry name" value="Invertase/methylesterase_inhib"/>
</dbReference>
<dbReference type="CDD" id="cd15795">
    <property type="entry name" value="PMEI-Pla_a_1_like"/>
    <property type="match status" value="1"/>
</dbReference>
<dbReference type="Proteomes" id="UP000607653">
    <property type="component" value="Unassembled WGS sequence"/>
</dbReference>
<sequence length="182" mass="19889">MMKHSLFIYLFSLSLAFSLLIFSQTVIGSGDLVAVICMNFDAKDPVAGYDFCDACLRADPRSSMANLTELGIISMELIITNATNVDSSIKHLLNDPGLSQKTKEELQNCLSLYSKSITTVKQAINYLKSDELNSANKMISASMEAPKACERGISEGSPLTTESQTLYRLNEIAFVITTPVTN</sequence>
<name>A0A822XDH6_NELNU</name>
<reference evidence="7 8" key="1">
    <citation type="journal article" date="2020" name="Mol. Biol. Evol.">
        <title>Distinct Expression and Methylation Patterns for Genes with Different Fates following a Single Whole-Genome Duplication in Flowering Plants.</title>
        <authorList>
            <person name="Shi T."/>
            <person name="Rahmani R.S."/>
            <person name="Gugger P.F."/>
            <person name="Wang M."/>
            <person name="Li H."/>
            <person name="Zhang Y."/>
            <person name="Li Z."/>
            <person name="Wang Q."/>
            <person name="Van de Peer Y."/>
            <person name="Marchal K."/>
            <person name="Chen J."/>
        </authorList>
    </citation>
    <scope>NUCLEOTIDE SEQUENCE [LARGE SCALE GENOMIC DNA]</scope>
    <source>
        <tissue evidence="7">Leaf</tissue>
    </source>
</reference>
<feature type="signal peptide" evidence="5">
    <location>
        <begin position="1"/>
        <end position="28"/>
    </location>
</feature>
<evidence type="ECO:0000256" key="2">
    <source>
        <dbReference type="ARBA" id="ARBA00023157"/>
    </source>
</evidence>
<evidence type="ECO:0000259" key="6">
    <source>
        <dbReference type="SMART" id="SM00856"/>
    </source>
</evidence>
<dbReference type="SUPFAM" id="SSF101148">
    <property type="entry name" value="Plant invertase/pectin methylesterase inhibitor"/>
    <property type="match status" value="1"/>
</dbReference>
<proteinExistence type="inferred from homology"/>
<gene>
    <name evidence="7" type="ORF">HUJ06_019700</name>
</gene>
<dbReference type="PANTHER" id="PTHR35357:SF8">
    <property type="entry name" value="OS01G0111000 PROTEIN"/>
    <property type="match status" value="1"/>
</dbReference>
<comment type="similarity">
    <text evidence="3">Belongs to the PMEI family.</text>
</comment>
<dbReference type="InterPro" id="IPR006501">
    <property type="entry name" value="Pectinesterase_inhib_dom"/>
</dbReference>
<dbReference type="Gene3D" id="1.20.140.40">
    <property type="entry name" value="Invertase/pectin methylesterase inhibitor family protein"/>
    <property type="match status" value="1"/>
</dbReference>
<keyword evidence="8" id="KW-1185">Reference proteome</keyword>
<keyword evidence="2" id="KW-1015">Disulfide bond</keyword>
<feature type="chain" id="PRO_5032289250" description="Putative invertase inhibitor" evidence="5">
    <location>
        <begin position="29"/>
        <end position="182"/>
    </location>
</feature>
<dbReference type="GO" id="GO:0005576">
    <property type="term" value="C:extracellular region"/>
    <property type="evidence" value="ECO:0007669"/>
    <property type="project" value="UniProtKB-ARBA"/>
</dbReference>
<dbReference type="AlphaFoldDB" id="A0A822XDH6"/>
<protein>
    <recommendedName>
        <fullName evidence="4">Putative invertase inhibitor</fullName>
    </recommendedName>
</protein>
<dbReference type="GO" id="GO:0004857">
    <property type="term" value="F:enzyme inhibitor activity"/>
    <property type="evidence" value="ECO:0007669"/>
    <property type="project" value="InterPro"/>
</dbReference>
<evidence type="ECO:0000313" key="8">
    <source>
        <dbReference type="Proteomes" id="UP000607653"/>
    </source>
</evidence>
<feature type="domain" description="Pectinesterase inhibitor" evidence="6">
    <location>
        <begin position="41"/>
        <end position="176"/>
    </location>
</feature>
<comment type="caution">
    <text evidence="7">The sequence shown here is derived from an EMBL/GenBank/DDBJ whole genome shotgun (WGS) entry which is preliminary data.</text>
</comment>
<organism evidence="7 8">
    <name type="scientific">Nelumbo nucifera</name>
    <name type="common">Sacred lotus</name>
    <dbReference type="NCBI Taxonomy" id="4432"/>
    <lineage>
        <taxon>Eukaryota</taxon>
        <taxon>Viridiplantae</taxon>
        <taxon>Streptophyta</taxon>
        <taxon>Embryophyta</taxon>
        <taxon>Tracheophyta</taxon>
        <taxon>Spermatophyta</taxon>
        <taxon>Magnoliopsida</taxon>
        <taxon>Proteales</taxon>
        <taxon>Nelumbonaceae</taxon>
        <taxon>Nelumbo</taxon>
    </lineage>
</organism>
<dbReference type="EMBL" id="DUZY01000001">
    <property type="protein sequence ID" value="DAD18237.1"/>
    <property type="molecule type" value="Genomic_DNA"/>
</dbReference>
<accession>A0A822XDH6</accession>
<evidence type="ECO:0000313" key="7">
    <source>
        <dbReference type="EMBL" id="DAD18237.1"/>
    </source>
</evidence>
<evidence type="ECO:0000256" key="5">
    <source>
        <dbReference type="SAM" id="SignalP"/>
    </source>
</evidence>
<evidence type="ECO:0000256" key="4">
    <source>
        <dbReference type="ARBA" id="ARBA00074213"/>
    </source>
</evidence>
<keyword evidence="1 5" id="KW-0732">Signal</keyword>